<dbReference type="PANTHER" id="PTHR43004:SF19">
    <property type="entry name" value="BINDING MONOOXYGENASE, PUTATIVE (JCVI)-RELATED"/>
    <property type="match status" value="1"/>
</dbReference>
<comment type="caution">
    <text evidence="5">The sequence shown here is derived from an EMBL/GenBank/DDBJ whole genome shotgun (WGS) entry which is preliminary data.</text>
</comment>
<keyword evidence="2" id="KW-0285">Flavoprotein</keyword>
<dbReference type="PANTHER" id="PTHR43004">
    <property type="entry name" value="TRK SYSTEM POTASSIUM UPTAKE PROTEIN"/>
    <property type="match status" value="1"/>
</dbReference>
<evidence type="ECO:0000259" key="4">
    <source>
        <dbReference type="Pfam" id="PF01494"/>
    </source>
</evidence>
<protein>
    <submittedName>
        <fullName evidence="5">FAD-dependent monooxygenase</fullName>
    </submittedName>
</protein>
<dbReference type="PRINTS" id="PR00420">
    <property type="entry name" value="RNGMNOXGNASE"/>
</dbReference>
<comment type="cofactor">
    <cofactor evidence="1">
        <name>FAD</name>
        <dbReference type="ChEBI" id="CHEBI:57692"/>
    </cofactor>
</comment>
<dbReference type="InterPro" id="IPR036188">
    <property type="entry name" value="FAD/NAD-bd_sf"/>
</dbReference>
<dbReference type="EMBL" id="JALPRY010000007">
    <property type="protein sequence ID" value="MCK8779431.1"/>
    <property type="molecule type" value="Genomic_DNA"/>
</dbReference>
<evidence type="ECO:0000256" key="2">
    <source>
        <dbReference type="ARBA" id="ARBA00022630"/>
    </source>
</evidence>
<reference evidence="5 6" key="1">
    <citation type="submission" date="2022-04" db="EMBL/GenBank/DDBJ databases">
        <title>Rhizobium coralii sp. nov., isolated from coral Turbinaria peltata.</title>
        <authorList>
            <person name="Sun H."/>
        </authorList>
    </citation>
    <scope>NUCLEOTIDE SEQUENCE [LARGE SCALE GENOMIC DNA]</scope>
    <source>
        <strain evidence="5 6">NTR19</strain>
    </source>
</reference>
<dbReference type="RefSeq" id="WP_248682166.1">
    <property type="nucleotide sequence ID" value="NZ_JALPRY010000007.1"/>
</dbReference>
<dbReference type="Gene3D" id="3.30.9.10">
    <property type="entry name" value="D-Amino Acid Oxidase, subunit A, domain 2"/>
    <property type="match status" value="1"/>
</dbReference>
<evidence type="ECO:0000256" key="1">
    <source>
        <dbReference type="ARBA" id="ARBA00001974"/>
    </source>
</evidence>
<evidence type="ECO:0000256" key="3">
    <source>
        <dbReference type="ARBA" id="ARBA00022827"/>
    </source>
</evidence>
<evidence type="ECO:0000313" key="5">
    <source>
        <dbReference type="EMBL" id="MCK8779431.1"/>
    </source>
</evidence>
<dbReference type="InterPro" id="IPR002938">
    <property type="entry name" value="FAD-bd"/>
</dbReference>
<keyword evidence="5" id="KW-0503">Monooxygenase</keyword>
<dbReference type="Pfam" id="PF01494">
    <property type="entry name" value="FAD_binding_3"/>
    <property type="match status" value="1"/>
</dbReference>
<dbReference type="InterPro" id="IPR050641">
    <property type="entry name" value="RIFMO-like"/>
</dbReference>
<keyword evidence="3" id="KW-0274">FAD</keyword>
<organism evidence="5 6">
    <name type="scientific">Neorhizobium turbinariae</name>
    <dbReference type="NCBI Taxonomy" id="2937795"/>
    <lineage>
        <taxon>Bacteria</taxon>
        <taxon>Pseudomonadati</taxon>
        <taxon>Pseudomonadota</taxon>
        <taxon>Alphaproteobacteria</taxon>
        <taxon>Hyphomicrobiales</taxon>
        <taxon>Rhizobiaceae</taxon>
        <taxon>Rhizobium/Agrobacterium group</taxon>
        <taxon>Neorhizobium</taxon>
    </lineage>
</organism>
<name>A0ABT0INJ1_9HYPH</name>
<keyword evidence="6" id="KW-1185">Reference proteome</keyword>
<dbReference type="Gene3D" id="3.50.50.60">
    <property type="entry name" value="FAD/NAD(P)-binding domain"/>
    <property type="match status" value="1"/>
</dbReference>
<dbReference type="GO" id="GO:0004497">
    <property type="term" value="F:monooxygenase activity"/>
    <property type="evidence" value="ECO:0007669"/>
    <property type="project" value="UniProtKB-KW"/>
</dbReference>
<keyword evidence="5" id="KW-0560">Oxidoreductase</keyword>
<proteinExistence type="predicted"/>
<dbReference type="Proteomes" id="UP001202827">
    <property type="component" value="Unassembled WGS sequence"/>
</dbReference>
<evidence type="ECO:0000313" key="6">
    <source>
        <dbReference type="Proteomes" id="UP001202827"/>
    </source>
</evidence>
<dbReference type="SUPFAM" id="SSF51905">
    <property type="entry name" value="FAD/NAD(P)-binding domain"/>
    <property type="match status" value="1"/>
</dbReference>
<feature type="domain" description="FAD-binding" evidence="4">
    <location>
        <begin position="4"/>
        <end position="352"/>
    </location>
</feature>
<accession>A0ABT0INJ1</accession>
<gene>
    <name evidence="5" type="ORF">M0654_05465</name>
</gene>
<sequence>MSHYDVIIVGGGPVGMGLAIDLGQRGLHVAVLEKYAQPQPVPKGQNLTGRTMEIAVSWGVDKRLRALRTTDRAKNTGGLVSWGTLLSGYNYEWLNRGLVSHYYDEPNERLPQYKTEEALRTRAAEIGTVTVEYGVEFTNVTQDESGCCVSASRKDDETELQLTASYVVGCDGSRSRLREQAGLVQTVDDHDKRMLLAVFRSTQLDEVLGEHRHYSIFNNLSPELKGYWQFLGRVDDQREWFFHAPVGLEQEFSAGDLAKLLATVVGKPFDVELVYLGFWDLRFGLADCYRNKRLLIAGDAAHSHPPYGGYGINSGFEDARNLGWKLEAIVKGWASDGLLDTYDFERRHVFDSTIRDFIRRSIESDADFLNNFHPDRNAEAFAAELARRREFSVREVEQFAPHYTGSPLSYGTQGLPSALGSHQFSALPGFKLSRHADCVDPGPIRPAEGFVLVTGSSTFEPPAGLAAPLRIVVSETAETADRAILLRPDGYVALNEPIANADQSLETYFRTNGYRL</sequence>